<accession>A0ABV5H9D8</accession>
<reference evidence="1 2" key="1">
    <citation type="submission" date="2024-09" db="EMBL/GenBank/DDBJ databases">
        <authorList>
            <person name="Sun Q."/>
            <person name="Mori K."/>
        </authorList>
    </citation>
    <scope>NUCLEOTIDE SEQUENCE [LARGE SCALE GENOMIC DNA]</scope>
    <source>
        <strain evidence="1 2">CECT 8365</strain>
    </source>
</reference>
<dbReference type="PROSITE" id="PS51257">
    <property type="entry name" value="PROKAR_LIPOPROTEIN"/>
    <property type="match status" value="1"/>
</dbReference>
<gene>
    <name evidence="1" type="ORF">ACFFVK_07995</name>
</gene>
<keyword evidence="2" id="KW-1185">Reference proteome</keyword>
<protein>
    <recommendedName>
        <fullName evidence="3">Lipoprotein</fullName>
    </recommendedName>
</protein>
<name>A0ABV5H9D8_9FLAO</name>
<organism evidence="1 2">
    <name type="scientific">Flavobacterium gyeonganense</name>
    <dbReference type="NCBI Taxonomy" id="1310418"/>
    <lineage>
        <taxon>Bacteria</taxon>
        <taxon>Pseudomonadati</taxon>
        <taxon>Bacteroidota</taxon>
        <taxon>Flavobacteriia</taxon>
        <taxon>Flavobacteriales</taxon>
        <taxon>Flavobacteriaceae</taxon>
        <taxon>Flavobacterium</taxon>
    </lineage>
</organism>
<dbReference type="Proteomes" id="UP001589562">
    <property type="component" value="Unassembled WGS sequence"/>
</dbReference>
<evidence type="ECO:0008006" key="3">
    <source>
        <dbReference type="Google" id="ProtNLM"/>
    </source>
</evidence>
<comment type="caution">
    <text evidence="1">The sequence shown here is derived from an EMBL/GenBank/DDBJ whole genome shotgun (WGS) entry which is preliminary data.</text>
</comment>
<proteinExistence type="predicted"/>
<dbReference type="RefSeq" id="WP_379680118.1">
    <property type="nucleotide sequence ID" value="NZ_JBHMFE010000011.1"/>
</dbReference>
<sequence>MKIHSAILLVFFFILISCKKGDENLEKKSTNVVKKDKILLEFNPKLITKLDLINTDSIILEDFYKNKKISSQWVNFQYKNKVDTAYTLFKEAKYYFQLKKSFVQKHDYKLIINIKDTKKTYFFENIDYDSIRNGKTIYYVTKSYILNKKKYGSYDAVYYLE</sequence>
<evidence type="ECO:0000313" key="2">
    <source>
        <dbReference type="Proteomes" id="UP001589562"/>
    </source>
</evidence>
<evidence type="ECO:0000313" key="1">
    <source>
        <dbReference type="EMBL" id="MFB9108516.1"/>
    </source>
</evidence>
<dbReference type="EMBL" id="JBHMFE010000011">
    <property type="protein sequence ID" value="MFB9108516.1"/>
    <property type="molecule type" value="Genomic_DNA"/>
</dbReference>